<organism evidence="1 2">
    <name type="scientific">Prymnesium parvum</name>
    <name type="common">Toxic golden alga</name>
    <dbReference type="NCBI Taxonomy" id="97485"/>
    <lineage>
        <taxon>Eukaryota</taxon>
        <taxon>Haptista</taxon>
        <taxon>Haptophyta</taxon>
        <taxon>Prymnesiophyceae</taxon>
        <taxon>Prymnesiales</taxon>
        <taxon>Prymnesiaceae</taxon>
        <taxon>Prymnesium</taxon>
    </lineage>
</organism>
<dbReference type="Proteomes" id="UP001515480">
    <property type="component" value="Unassembled WGS sequence"/>
</dbReference>
<comment type="caution">
    <text evidence="1">The sequence shown here is derived from an EMBL/GenBank/DDBJ whole genome shotgun (WGS) entry which is preliminary data.</text>
</comment>
<evidence type="ECO:0008006" key="3">
    <source>
        <dbReference type="Google" id="ProtNLM"/>
    </source>
</evidence>
<evidence type="ECO:0000313" key="2">
    <source>
        <dbReference type="Proteomes" id="UP001515480"/>
    </source>
</evidence>
<gene>
    <name evidence="1" type="ORF">AB1Y20_019073</name>
</gene>
<keyword evidence="2" id="KW-1185">Reference proteome</keyword>
<dbReference type="SUPFAM" id="SSF53448">
    <property type="entry name" value="Nucleotide-diphospho-sugar transferases"/>
    <property type="match status" value="1"/>
</dbReference>
<protein>
    <recommendedName>
        <fullName evidence="3">Nucleotide-diphospho-sugar transferase domain-containing protein</fullName>
    </recommendedName>
</protein>
<dbReference type="EMBL" id="JBGBPQ010000005">
    <property type="protein sequence ID" value="KAL1524164.1"/>
    <property type="molecule type" value="Genomic_DNA"/>
</dbReference>
<evidence type="ECO:0000313" key="1">
    <source>
        <dbReference type="EMBL" id="KAL1524164.1"/>
    </source>
</evidence>
<proteinExistence type="predicted"/>
<dbReference type="InterPro" id="IPR029044">
    <property type="entry name" value="Nucleotide-diphossugar_trans"/>
</dbReference>
<dbReference type="Gene3D" id="3.90.550.10">
    <property type="entry name" value="Spore Coat Polysaccharide Biosynthesis Protein SpsA, Chain A"/>
    <property type="match status" value="1"/>
</dbReference>
<reference evidence="1 2" key="1">
    <citation type="journal article" date="2024" name="Science">
        <title>Giant polyketide synthase enzymes in the biosynthesis of giant marine polyether toxins.</title>
        <authorList>
            <person name="Fallon T.R."/>
            <person name="Shende V.V."/>
            <person name="Wierzbicki I.H."/>
            <person name="Pendleton A.L."/>
            <person name="Watervoot N.F."/>
            <person name="Auber R.P."/>
            <person name="Gonzalez D.J."/>
            <person name="Wisecaver J.H."/>
            <person name="Moore B.S."/>
        </authorList>
    </citation>
    <scope>NUCLEOTIDE SEQUENCE [LARGE SCALE GENOMIC DNA]</scope>
    <source>
        <strain evidence="1 2">12B1</strain>
    </source>
</reference>
<accession>A0AB34JR82</accession>
<dbReference type="AlphaFoldDB" id="A0AB34JR82"/>
<name>A0AB34JR82_PRYPA</name>
<sequence>MKQLVLTQQDISLALGYTPEATRASCAARARATSAVAPSLRARFHSKEHLRAQVTLRRARLEGGDARLVPWFTTMAPPLRPDDVIGQRFISAAKVSIFSALVNAPSLVPYLLYYGHRDSTSLWMEAHGVKVMHVNLTFWEALPEHQRTQRQSNGNVFATYGKIDVPRLVDAAGAAHPTGMVLYTDLDVIFMRDLPISALPLSVRYMAATKEPLWNIYNTGVLWMNASSMTEQHARMVEYARRRRFHFKVYEQTWLNNYFKKLGWDQLPGRLNVAPFMDCNGLSMERRSSSAHVESLLCAEQDVVVWHFAGVKPWDVECWVQEIRVGDMNFSSCKLKPTDIADRWANHKPERVAKLDQCLTPKYVQVLALWNSYLQQVNNGHAEPVLEL</sequence>